<proteinExistence type="evidence at transcript level"/>
<dbReference type="SMART" id="SM00451">
    <property type="entry name" value="ZnF_U1"/>
    <property type="match status" value="1"/>
</dbReference>
<feature type="non-terminal residue" evidence="17">
    <location>
        <position position="1"/>
    </location>
</feature>
<evidence type="ECO:0000256" key="1">
    <source>
        <dbReference type="ARBA" id="ARBA00004286"/>
    </source>
</evidence>
<dbReference type="Pfam" id="PF12171">
    <property type="entry name" value="zf-C2H2_jaz"/>
    <property type="match status" value="1"/>
</dbReference>
<dbReference type="InterPro" id="IPR040050">
    <property type="entry name" value="ZNF830-like"/>
</dbReference>
<dbReference type="InterPro" id="IPR036236">
    <property type="entry name" value="Znf_C2H2_sf"/>
</dbReference>
<dbReference type="EMBL" id="HAAD01001709">
    <property type="protein sequence ID" value="CDG67941.1"/>
    <property type="molecule type" value="mRNA"/>
</dbReference>
<dbReference type="GO" id="GO:0008270">
    <property type="term" value="F:zinc ion binding"/>
    <property type="evidence" value="ECO:0007669"/>
    <property type="project" value="UniProtKB-KW"/>
</dbReference>
<keyword evidence="10" id="KW-0862">Zinc</keyword>
<evidence type="ECO:0000256" key="6">
    <source>
        <dbReference type="ARBA" id="ARBA00022618"/>
    </source>
</evidence>
<dbReference type="SUPFAM" id="SSF57667">
    <property type="entry name" value="beta-beta-alpha zinc fingers"/>
    <property type="match status" value="1"/>
</dbReference>
<dbReference type="PANTHER" id="PTHR13278:SF0">
    <property type="entry name" value="ZINC FINGER PROTEIN 830"/>
    <property type="match status" value="1"/>
</dbReference>
<evidence type="ECO:0000313" key="17">
    <source>
        <dbReference type="EMBL" id="CDG67941.1"/>
    </source>
</evidence>
<evidence type="ECO:0000256" key="15">
    <source>
        <dbReference type="SAM" id="MobiDB-lite"/>
    </source>
</evidence>
<dbReference type="PANTHER" id="PTHR13278">
    <property type="entry name" value="ZINC FINGER PROTEIN 830"/>
    <property type="match status" value="1"/>
</dbReference>
<dbReference type="GO" id="GO:0044773">
    <property type="term" value="P:mitotic DNA damage checkpoint signaling"/>
    <property type="evidence" value="ECO:0007669"/>
    <property type="project" value="TreeGrafter"/>
</dbReference>
<dbReference type="GO" id="GO:0003676">
    <property type="term" value="F:nucleic acid binding"/>
    <property type="evidence" value="ECO:0007669"/>
    <property type="project" value="InterPro"/>
</dbReference>
<evidence type="ECO:0000256" key="12">
    <source>
        <dbReference type="ARBA" id="ARBA00023242"/>
    </source>
</evidence>
<dbReference type="AlphaFoldDB" id="T2M7A2"/>
<dbReference type="GO" id="GO:0033314">
    <property type="term" value="P:mitotic DNA replication checkpoint signaling"/>
    <property type="evidence" value="ECO:0007669"/>
    <property type="project" value="TreeGrafter"/>
</dbReference>
<reference evidence="17" key="1">
    <citation type="journal article" date="2013" name="Genome Biol. Evol.">
        <title>Punctuated emergences of genetic and phenotypic innovations in eumetazoan, bilaterian, euteleostome, and hominidae ancestors.</title>
        <authorList>
            <person name="Wenger Y."/>
            <person name="Galliot B."/>
        </authorList>
    </citation>
    <scope>NUCLEOTIDE SEQUENCE</scope>
    <source>
        <tissue evidence="17">Whole animals</tissue>
    </source>
</reference>
<dbReference type="OrthoDB" id="77607at2759"/>
<evidence type="ECO:0000256" key="7">
    <source>
        <dbReference type="ARBA" id="ARBA00022723"/>
    </source>
</evidence>
<dbReference type="GO" id="GO:0005694">
    <property type="term" value="C:chromosome"/>
    <property type="evidence" value="ECO:0007669"/>
    <property type="project" value="UniProtKB-SubCell"/>
</dbReference>
<protein>
    <recommendedName>
        <fullName evidence="3">Zinc finger protein 830</fullName>
    </recommendedName>
    <alternativeName>
        <fullName evidence="14">Coiled-coil domain-containing protein 16</fullName>
    </alternativeName>
</protein>
<organism evidence="17">
    <name type="scientific">Hydra vulgaris</name>
    <name type="common">Hydra</name>
    <name type="synonym">Hydra attenuata</name>
    <dbReference type="NCBI Taxonomy" id="6087"/>
    <lineage>
        <taxon>Eukaryota</taxon>
        <taxon>Metazoa</taxon>
        <taxon>Cnidaria</taxon>
        <taxon>Hydrozoa</taxon>
        <taxon>Hydroidolina</taxon>
        <taxon>Anthoathecata</taxon>
        <taxon>Aplanulata</taxon>
        <taxon>Hydridae</taxon>
        <taxon>Hydra</taxon>
    </lineage>
</organism>
<dbReference type="GO" id="GO:0016607">
    <property type="term" value="C:nuclear speck"/>
    <property type="evidence" value="ECO:0007669"/>
    <property type="project" value="UniProtKB-SubCell"/>
</dbReference>
<dbReference type="Pfam" id="PF23406">
    <property type="entry name" value="ZNF380_CC"/>
    <property type="match status" value="1"/>
</dbReference>
<evidence type="ECO:0000256" key="4">
    <source>
        <dbReference type="ARBA" id="ARBA00022454"/>
    </source>
</evidence>
<evidence type="ECO:0000256" key="8">
    <source>
        <dbReference type="ARBA" id="ARBA00022771"/>
    </source>
</evidence>
<keyword evidence="6" id="KW-0132">Cell division</keyword>
<dbReference type="GO" id="GO:0005681">
    <property type="term" value="C:spliceosomal complex"/>
    <property type="evidence" value="ECO:0007669"/>
    <property type="project" value="InterPro"/>
</dbReference>
<dbReference type="InterPro" id="IPR059039">
    <property type="entry name" value="ZNF380_CC"/>
</dbReference>
<evidence type="ECO:0000256" key="9">
    <source>
        <dbReference type="ARBA" id="ARBA00022776"/>
    </source>
</evidence>
<feature type="compositionally biased region" description="Basic and acidic residues" evidence="15">
    <location>
        <begin position="204"/>
        <end position="216"/>
    </location>
</feature>
<feature type="compositionally biased region" description="Polar residues" evidence="15">
    <location>
        <begin position="147"/>
        <end position="168"/>
    </location>
</feature>
<dbReference type="InterPro" id="IPR003604">
    <property type="entry name" value="Matrin/U1-like-C_Znf_C2H2"/>
</dbReference>
<keyword evidence="7" id="KW-0479">Metal-binding</keyword>
<evidence type="ECO:0000256" key="11">
    <source>
        <dbReference type="ARBA" id="ARBA00023054"/>
    </source>
</evidence>
<sequence>ANLCDFKVYISLFVITKYIYIKMAAARADELRKLMKLQKAAGSVKKINHPLAKYNNLDQIVCIVCDLTVKNEIMWNTHLQSRKHKENVVMLKTKSSKQAVPQNIVQISKKDDILPTKKDVLPPDFFDLSVEKVASGSALQKPLSTEEPVSQLSVASEPSTNVSLDSSVLPNDFFDEQEENKVKFELKEEKSKSSNRKRKISGTESEKLPEGFFDDPKKDAKARNVEYKDPKDEEWEKFQQIIQEETKVSEAIQDEEDEEAEMMKDMQEYINLKSCLLRVDKLKDLMQKKKVVNKKETKDKLQNVIKKEEILSDKTFPEDNNDENELQNLYNWRAKTL</sequence>
<keyword evidence="12" id="KW-0539">Nucleus</keyword>
<keyword evidence="4" id="KW-0158">Chromosome</keyword>
<evidence type="ECO:0000256" key="5">
    <source>
        <dbReference type="ARBA" id="ARBA00022473"/>
    </source>
</evidence>
<evidence type="ECO:0000259" key="16">
    <source>
        <dbReference type="SMART" id="SM00451"/>
    </source>
</evidence>
<accession>T2M7A2</accession>
<keyword evidence="13" id="KW-0131">Cell cycle</keyword>
<gene>
    <name evidence="17" type="primary">ZNF830</name>
</gene>
<dbReference type="Gene3D" id="3.30.160.60">
    <property type="entry name" value="Classic Zinc Finger"/>
    <property type="match status" value="1"/>
</dbReference>
<dbReference type="GO" id="GO:0051301">
    <property type="term" value="P:cell division"/>
    <property type="evidence" value="ECO:0007669"/>
    <property type="project" value="UniProtKB-KW"/>
</dbReference>
<feature type="domain" description="U1-type" evidence="16">
    <location>
        <begin position="57"/>
        <end position="91"/>
    </location>
</feature>
<keyword evidence="5" id="KW-0217">Developmental protein</keyword>
<keyword evidence="9" id="KW-0498">Mitosis</keyword>
<keyword evidence="8" id="KW-0863">Zinc-finger</keyword>
<evidence type="ECO:0000256" key="2">
    <source>
        <dbReference type="ARBA" id="ARBA00004324"/>
    </source>
</evidence>
<feature type="region of interest" description="Disordered" evidence="15">
    <location>
        <begin position="137"/>
        <end position="168"/>
    </location>
</feature>
<evidence type="ECO:0000256" key="13">
    <source>
        <dbReference type="ARBA" id="ARBA00023306"/>
    </source>
</evidence>
<evidence type="ECO:0000256" key="10">
    <source>
        <dbReference type="ARBA" id="ARBA00022833"/>
    </source>
</evidence>
<feature type="region of interest" description="Disordered" evidence="15">
    <location>
        <begin position="186"/>
        <end position="216"/>
    </location>
</feature>
<keyword evidence="11" id="KW-0175">Coiled coil</keyword>
<dbReference type="GO" id="GO:0033260">
    <property type="term" value="P:nuclear DNA replication"/>
    <property type="evidence" value="ECO:0007669"/>
    <property type="project" value="TreeGrafter"/>
</dbReference>
<evidence type="ECO:0000256" key="3">
    <source>
        <dbReference type="ARBA" id="ARBA00017358"/>
    </source>
</evidence>
<evidence type="ECO:0000256" key="14">
    <source>
        <dbReference type="ARBA" id="ARBA00030672"/>
    </source>
</evidence>
<comment type="subcellular location">
    <subcellularLocation>
        <location evidence="1">Chromosome</location>
    </subcellularLocation>
    <subcellularLocation>
        <location evidence="2">Nucleus speckle</location>
    </subcellularLocation>
</comment>
<name>T2M7A2_HYDVU</name>
<dbReference type="InterPro" id="IPR022755">
    <property type="entry name" value="Znf_C2H2_jaz"/>
</dbReference>